<dbReference type="Pfam" id="PF24043">
    <property type="entry name" value="DUF7352"/>
    <property type="match status" value="1"/>
</dbReference>
<gene>
    <name evidence="2" type="ORF">PMF13cell1_00755</name>
</gene>
<dbReference type="RefSeq" id="WP_130179852.1">
    <property type="nucleotide sequence ID" value="NZ_CP035945.1"/>
</dbReference>
<name>A0A4P6LVN8_9FIRM</name>
<evidence type="ECO:0000313" key="3">
    <source>
        <dbReference type="Proteomes" id="UP000289794"/>
    </source>
</evidence>
<proteinExistence type="predicted"/>
<dbReference type="Proteomes" id="UP000289794">
    <property type="component" value="Chromosome"/>
</dbReference>
<evidence type="ECO:0000313" key="2">
    <source>
        <dbReference type="EMBL" id="QBE95240.1"/>
    </source>
</evidence>
<feature type="domain" description="DUF7352" evidence="1">
    <location>
        <begin position="2"/>
        <end position="88"/>
    </location>
</feature>
<dbReference type="AlphaFoldDB" id="A0A4P6LVN8"/>
<dbReference type="InterPro" id="IPR055776">
    <property type="entry name" value="DUF7352"/>
</dbReference>
<accession>A0A4P6LVN8</accession>
<organism evidence="2 3">
    <name type="scientific">Blautia producta</name>
    <dbReference type="NCBI Taxonomy" id="33035"/>
    <lineage>
        <taxon>Bacteria</taxon>
        <taxon>Bacillati</taxon>
        <taxon>Bacillota</taxon>
        <taxon>Clostridia</taxon>
        <taxon>Lachnospirales</taxon>
        <taxon>Lachnospiraceae</taxon>
        <taxon>Blautia</taxon>
    </lineage>
</organism>
<evidence type="ECO:0000259" key="1">
    <source>
        <dbReference type="Pfam" id="PF24043"/>
    </source>
</evidence>
<reference evidence="2 3" key="1">
    <citation type="submission" date="2019-01" db="EMBL/GenBank/DDBJ databases">
        <title>PMF-metabolizing Aryl O-demethylase.</title>
        <authorList>
            <person name="Kim M."/>
        </authorList>
    </citation>
    <scope>NUCLEOTIDE SEQUENCE [LARGE SCALE GENOMIC DNA]</scope>
    <source>
        <strain evidence="2 3">PMF1</strain>
    </source>
</reference>
<protein>
    <recommendedName>
        <fullName evidence="1">DUF7352 domain-containing protein</fullName>
    </recommendedName>
</protein>
<sequence>MKIYKKKINIMPLQKLNLPILKMENSIINVDTQNGEPYIWFLAEDGIQRDVRLYSYMTGENINEDIEAKKYVGSYVLDDGIRIHVFAEL</sequence>
<dbReference type="EMBL" id="CP035945">
    <property type="protein sequence ID" value="QBE95240.1"/>
    <property type="molecule type" value="Genomic_DNA"/>
</dbReference>
<dbReference type="KEGG" id="bpro:PMF13cell1_00755"/>